<dbReference type="Proteomes" id="UP000009168">
    <property type="component" value="Unassembled WGS sequence"/>
</dbReference>
<feature type="compositionally biased region" description="Low complexity" evidence="1">
    <location>
        <begin position="111"/>
        <end position="126"/>
    </location>
</feature>
<feature type="compositionally biased region" description="Low complexity" evidence="1">
    <location>
        <begin position="1"/>
        <end position="14"/>
    </location>
</feature>
<dbReference type="AlphaFoldDB" id="Q22X44"/>
<dbReference type="GeneID" id="7826200"/>
<proteinExistence type="predicted"/>
<protein>
    <submittedName>
        <fullName evidence="2">Uncharacterized protein</fullName>
    </submittedName>
</protein>
<dbReference type="InParanoid" id="Q22X44"/>
<gene>
    <name evidence="2" type="ORF">TTHERM_00633090</name>
</gene>
<name>Q22X44_TETTS</name>
<reference evidence="3" key="1">
    <citation type="journal article" date="2006" name="PLoS Biol.">
        <title>Macronuclear genome sequence of the ciliate Tetrahymena thermophila, a model eukaryote.</title>
        <authorList>
            <person name="Eisen J.A."/>
            <person name="Coyne R.S."/>
            <person name="Wu M."/>
            <person name="Wu D."/>
            <person name="Thiagarajan M."/>
            <person name="Wortman J.R."/>
            <person name="Badger J.H."/>
            <person name="Ren Q."/>
            <person name="Amedeo P."/>
            <person name="Jones K.M."/>
            <person name="Tallon L.J."/>
            <person name="Delcher A.L."/>
            <person name="Salzberg S.L."/>
            <person name="Silva J.C."/>
            <person name="Haas B.J."/>
            <person name="Majoros W.H."/>
            <person name="Farzad M."/>
            <person name="Carlton J.M."/>
            <person name="Smith R.K. Jr."/>
            <person name="Garg J."/>
            <person name="Pearlman R.E."/>
            <person name="Karrer K.M."/>
            <person name="Sun L."/>
            <person name="Manning G."/>
            <person name="Elde N.C."/>
            <person name="Turkewitz A.P."/>
            <person name="Asai D.J."/>
            <person name="Wilkes D.E."/>
            <person name="Wang Y."/>
            <person name="Cai H."/>
            <person name="Collins K."/>
            <person name="Stewart B.A."/>
            <person name="Lee S.R."/>
            <person name="Wilamowska K."/>
            <person name="Weinberg Z."/>
            <person name="Ruzzo W.L."/>
            <person name="Wloga D."/>
            <person name="Gaertig J."/>
            <person name="Frankel J."/>
            <person name="Tsao C.-C."/>
            <person name="Gorovsky M.A."/>
            <person name="Keeling P.J."/>
            <person name="Waller R.F."/>
            <person name="Patron N.J."/>
            <person name="Cherry J.M."/>
            <person name="Stover N.A."/>
            <person name="Krieger C.J."/>
            <person name="del Toro C."/>
            <person name="Ryder H.F."/>
            <person name="Williamson S.C."/>
            <person name="Barbeau R.A."/>
            <person name="Hamilton E.P."/>
            <person name="Orias E."/>
        </authorList>
    </citation>
    <scope>NUCLEOTIDE SEQUENCE [LARGE SCALE GENOMIC DNA]</scope>
    <source>
        <strain evidence="3">SB210</strain>
    </source>
</reference>
<sequence length="150" mass="17031">MNSNNNNNNINNKIIDQESQGFENQTSQNKYSDFSKQSAAFSQTYERQHPYQIGICDDKIQNNFFQDMSSKQFNICQDAKQEMIEIVTIHKQQDKNQPEIQINANQDKSTQENQQQYKNNNNNDQGGNEGDSCDSCGSCRSCGSCGSFGD</sequence>
<dbReference type="EMBL" id="GG662809">
    <property type="protein sequence ID" value="EAR89802.2"/>
    <property type="molecule type" value="Genomic_DNA"/>
</dbReference>
<feature type="region of interest" description="Disordered" evidence="1">
    <location>
        <begin position="92"/>
        <end position="150"/>
    </location>
</feature>
<keyword evidence="3" id="KW-1185">Reference proteome</keyword>
<dbReference type="HOGENOM" id="CLU_1543150_0_0_1"/>
<feature type="compositionally biased region" description="Low complexity" evidence="1">
    <location>
        <begin position="133"/>
        <end position="150"/>
    </location>
</feature>
<evidence type="ECO:0000313" key="2">
    <source>
        <dbReference type="EMBL" id="EAR89802.2"/>
    </source>
</evidence>
<dbReference type="RefSeq" id="XP_001010047.2">
    <property type="nucleotide sequence ID" value="XM_001010047.2"/>
</dbReference>
<feature type="compositionally biased region" description="Polar residues" evidence="1">
    <location>
        <begin position="98"/>
        <end position="108"/>
    </location>
</feature>
<dbReference type="KEGG" id="tet:TTHERM_00633090"/>
<feature type="region of interest" description="Disordered" evidence="1">
    <location>
        <begin position="1"/>
        <end position="35"/>
    </location>
</feature>
<feature type="compositionally biased region" description="Polar residues" evidence="1">
    <location>
        <begin position="17"/>
        <end position="35"/>
    </location>
</feature>
<evidence type="ECO:0000256" key="1">
    <source>
        <dbReference type="SAM" id="MobiDB-lite"/>
    </source>
</evidence>
<accession>Q22X44</accession>
<evidence type="ECO:0000313" key="3">
    <source>
        <dbReference type="Proteomes" id="UP000009168"/>
    </source>
</evidence>
<organism evidence="2 3">
    <name type="scientific">Tetrahymena thermophila (strain SB210)</name>
    <dbReference type="NCBI Taxonomy" id="312017"/>
    <lineage>
        <taxon>Eukaryota</taxon>
        <taxon>Sar</taxon>
        <taxon>Alveolata</taxon>
        <taxon>Ciliophora</taxon>
        <taxon>Intramacronucleata</taxon>
        <taxon>Oligohymenophorea</taxon>
        <taxon>Hymenostomatida</taxon>
        <taxon>Tetrahymenina</taxon>
        <taxon>Tetrahymenidae</taxon>
        <taxon>Tetrahymena</taxon>
    </lineage>
</organism>